<sequence>MFQDENIVVDLVNGETFLIDFGAATPLKKSYYTDFQGTRLYCPPEWFLHSMYLGQEATVWSLGVLLYNMLNGKLPFRDEKEICTSHLLGPLPFCTKVSKSAMDLISKCLRFEPSQRCTLKALLNHPWMHIPCIEWSILTANTYQHTSDDLHFDASNKVTNHAMNHVVGMKPEPSYAESGVGSASTCTPSTSSSYIVRHRHPDVMVTMGQVPFSPRSSQIHQYRNRSRPHHWKTRLISNSFLSLNARELLQKARLMENKNIPSTRMGKLRSASHHDLQNCPISIPHSTYLSVKQDKKVDCLATPIKYTKHISSSQQKSGLFSRSALLSKTNRRESFYGRIDRIPVF</sequence>
<dbReference type="WBParaSite" id="TCLT_0000679501-mRNA-1">
    <property type="protein sequence ID" value="TCLT_0000679501-mRNA-1"/>
    <property type="gene ID" value="TCLT_0000679501"/>
</dbReference>
<dbReference type="EMBL" id="UYYF01004445">
    <property type="protein sequence ID" value="VDN04174.1"/>
    <property type="molecule type" value="Genomic_DNA"/>
</dbReference>
<evidence type="ECO:0000256" key="6">
    <source>
        <dbReference type="ARBA" id="ARBA00022777"/>
    </source>
</evidence>
<evidence type="ECO:0000256" key="7">
    <source>
        <dbReference type="ARBA" id="ARBA00022840"/>
    </source>
</evidence>
<keyword evidence="6" id="KW-0418">Kinase</keyword>
<keyword evidence="7" id="KW-0067">ATP-binding</keyword>
<gene>
    <name evidence="12" type="ORF">TCLT_LOCUS6784</name>
</gene>
<evidence type="ECO:0000256" key="9">
    <source>
        <dbReference type="ARBA" id="ARBA00047899"/>
    </source>
</evidence>
<evidence type="ECO:0000256" key="10">
    <source>
        <dbReference type="ARBA" id="ARBA00048679"/>
    </source>
</evidence>
<evidence type="ECO:0000256" key="3">
    <source>
        <dbReference type="ARBA" id="ARBA00022527"/>
    </source>
</evidence>
<reference evidence="14" key="1">
    <citation type="submission" date="2017-02" db="UniProtKB">
        <authorList>
            <consortium name="WormBaseParasite"/>
        </authorList>
    </citation>
    <scope>IDENTIFICATION</scope>
</reference>
<evidence type="ECO:0000256" key="8">
    <source>
        <dbReference type="ARBA" id="ARBA00022842"/>
    </source>
</evidence>
<dbReference type="Gene3D" id="1.10.510.10">
    <property type="entry name" value="Transferase(Phosphotransferase) domain 1"/>
    <property type="match status" value="1"/>
</dbReference>
<dbReference type="PROSITE" id="PS50011">
    <property type="entry name" value="PROTEIN_KINASE_DOM"/>
    <property type="match status" value="1"/>
</dbReference>
<protein>
    <recommendedName>
        <fullName evidence="2">non-specific serine/threonine protein kinase</fullName>
        <ecNumber evidence="2">2.7.11.1</ecNumber>
    </recommendedName>
</protein>
<keyword evidence="5" id="KW-0547">Nucleotide-binding</keyword>
<evidence type="ECO:0000313" key="13">
    <source>
        <dbReference type="Proteomes" id="UP000276776"/>
    </source>
</evidence>
<evidence type="ECO:0000313" key="12">
    <source>
        <dbReference type="EMBL" id="VDN04174.1"/>
    </source>
</evidence>
<dbReference type="OrthoDB" id="193931at2759"/>
<dbReference type="GO" id="GO:0005524">
    <property type="term" value="F:ATP binding"/>
    <property type="evidence" value="ECO:0007669"/>
    <property type="project" value="UniProtKB-KW"/>
</dbReference>
<dbReference type="InterPro" id="IPR051138">
    <property type="entry name" value="PIM_Ser/Thr_kinase"/>
</dbReference>
<dbReference type="InterPro" id="IPR000719">
    <property type="entry name" value="Prot_kinase_dom"/>
</dbReference>
<comment type="catalytic activity">
    <reaction evidence="10">
        <text>L-seryl-[protein] + ATP = O-phospho-L-seryl-[protein] + ADP + H(+)</text>
        <dbReference type="Rhea" id="RHEA:17989"/>
        <dbReference type="Rhea" id="RHEA-COMP:9863"/>
        <dbReference type="Rhea" id="RHEA-COMP:11604"/>
        <dbReference type="ChEBI" id="CHEBI:15378"/>
        <dbReference type="ChEBI" id="CHEBI:29999"/>
        <dbReference type="ChEBI" id="CHEBI:30616"/>
        <dbReference type="ChEBI" id="CHEBI:83421"/>
        <dbReference type="ChEBI" id="CHEBI:456216"/>
        <dbReference type="EC" id="2.7.11.1"/>
    </reaction>
</comment>
<dbReference type="Proteomes" id="UP000276776">
    <property type="component" value="Unassembled WGS sequence"/>
</dbReference>
<dbReference type="EC" id="2.7.11.1" evidence="2"/>
<evidence type="ECO:0000256" key="5">
    <source>
        <dbReference type="ARBA" id="ARBA00022741"/>
    </source>
</evidence>
<feature type="domain" description="Protein kinase" evidence="11">
    <location>
        <begin position="1"/>
        <end position="128"/>
    </location>
</feature>
<name>A0A0N5D1Q9_THECL</name>
<evidence type="ECO:0000256" key="2">
    <source>
        <dbReference type="ARBA" id="ARBA00012513"/>
    </source>
</evidence>
<dbReference type="AlphaFoldDB" id="A0A0N5D1Q9"/>
<keyword evidence="13" id="KW-1185">Reference proteome</keyword>
<dbReference type="InterPro" id="IPR011009">
    <property type="entry name" value="Kinase-like_dom_sf"/>
</dbReference>
<dbReference type="PANTHER" id="PTHR22984:SF29">
    <property type="entry name" value="SERINE_THREONINE-PROTEIN KINASE PIM-1"/>
    <property type="match status" value="1"/>
</dbReference>
<reference evidence="12 13" key="2">
    <citation type="submission" date="2018-11" db="EMBL/GenBank/DDBJ databases">
        <authorList>
            <consortium name="Pathogen Informatics"/>
        </authorList>
    </citation>
    <scope>NUCLEOTIDE SEQUENCE [LARGE SCALE GENOMIC DNA]</scope>
</reference>
<dbReference type="SMART" id="SM00220">
    <property type="entry name" value="S_TKc"/>
    <property type="match status" value="1"/>
</dbReference>
<dbReference type="PANTHER" id="PTHR22984">
    <property type="entry name" value="SERINE/THREONINE-PROTEIN KINASE PIM"/>
    <property type="match status" value="1"/>
</dbReference>
<dbReference type="GO" id="GO:0005737">
    <property type="term" value="C:cytoplasm"/>
    <property type="evidence" value="ECO:0007669"/>
    <property type="project" value="TreeGrafter"/>
</dbReference>
<dbReference type="GO" id="GO:0004674">
    <property type="term" value="F:protein serine/threonine kinase activity"/>
    <property type="evidence" value="ECO:0007669"/>
    <property type="project" value="UniProtKB-KW"/>
</dbReference>
<keyword evidence="8" id="KW-0460">Magnesium</keyword>
<evidence type="ECO:0000313" key="14">
    <source>
        <dbReference type="WBParaSite" id="TCLT_0000679501-mRNA-1"/>
    </source>
</evidence>
<evidence type="ECO:0000259" key="11">
    <source>
        <dbReference type="PROSITE" id="PS50011"/>
    </source>
</evidence>
<proteinExistence type="predicted"/>
<comment type="cofactor">
    <cofactor evidence="1">
        <name>Mg(2+)</name>
        <dbReference type="ChEBI" id="CHEBI:18420"/>
    </cofactor>
</comment>
<organism evidence="14">
    <name type="scientific">Thelazia callipaeda</name>
    <name type="common">Oriental eyeworm</name>
    <name type="synonym">Parasitic nematode</name>
    <dbReference type="NCBI Taxonomy" id="103827"/>
    <lineage>
        <taxon>Eukaryota</taxon>
        <taxon>Metazoa</taxon>
        <taxon>Ecdysozoa</taxon>
        <taxon>Nematoda</taxon>
        <taxon>Chromadorea</taxon>
        <taxon>Rhabditida</taxon>
        <taxon>Spirurina</taxon>
        <taxon>Spiruromorpha</taxon>
        <taxon>Thelazioidea</taxon>
        <taxon>Thelaziidae</taxon>
        <taxon>Thelazia</taxon>
    </lineage>
</organism>
<comment type="catalytic activity">
    <reaction evidence="9">
        <text>L-threonyl-[protein] + ATP = O-phospho-L-threonyl-[protein] + ADP + H(+)</text>
        <dbReference type="Rhea" id="RHEA:46608"/>
        <dbReference type="Rhea" id="RHEA-COMP:11060"/>
        <dbReference type="Rhea" id="RHEA-COMP:11605"/>
        <dbReference type="ChEBI" id="CHEBI:15378"/>
        <dbReference type="ChEBI" id="CHEBI:30013"/>
        <dbReference type="ChEBI" id="CHEBI:30616"/>
        <dbReference type="ChEBI" id="CHEBI:61977"/>
        <dbReference type="ChEBI" id="CHEBI:456216"/>
        <dbReference type="EC" id="2.7.11.1"/>
    </reaction>
</comment>
<accession>A0A0N5D1Q9</accession>
<evidence type="ECO:0000256" key="1">
    <source>
        <dbReference type="ARBA" id="ARBA00001946"/>
    </source>
</evidence>
<dbReference type="Pfam" id="PF00069">
    <property type="entry name" value="Pkinase"/>
    <property type="match status" value="1"/>
</dbReference>
<dbReference type="STRING" id="103827.A0A0N5D1Q9"/>
<dbReference type="SUPFAM" id="SSF56112">
    <property type="entry name" value="Protein kinase-like (PK-like)"/>
    <property type="match status" value="1"/>
</dbReference>
<keyword evidence="3" id="KW-0723">Serine/threonine-protein kinase</keyword>
<evidence type="ECO:0000256" key="4">
    <source>
        <dbReference type="ARBA" id="ARBA00022679"/>
    </source>
</evidence>
<keyword evidence="4" id="KW-0808">Transferase</keyword>